<reference evidence="2" key="1">
    <citation type="submission" date="2018-05" db="EMBL/GenBank/DDBJ databases">
        <authorList>
            <person name="Nie L."/>
        </authorList>
    </citation>
    <scope>NUCLEOTIDE SEQUENCE [LARGE SCALE GENOMIC DNA]</scope>
    <source>
        <strain evidence="2">NL</strain>
    </source>
</reference>
<dbReference type="Proteomes" id="UP000248553">
    <property type="component" value="Unassembled WGS sequence"/>
</dbReference>
<comment type="caution">
    <text evidence="1">The sequence shown here is derived from an EMBL/GenBank/DDBJ whole genome shotgun (WGS) entry which is preliminary data.</text>
</comment>
<sequence length="237" mass="24785">MPEASSSTAPSGLSRRTFLTHTGVAAASLLLLTACPDPETPPVVTPTISLTGGDEGVLNYLFLLERVATELYAKVLATPPAELTAADLGVLRDIYRHNFIHRELLQLTMSANGFTANAGISAQSFDYASFTLTTRLGVLNAAQSLADLTVAAYCGAARLLSSGVLLRLFVKMMAVKARHAAALRDLRTPGSFAATDVVPQTGAEAGLNQVLTPAEVLAELSKFTSPVQLSVGSLPTS</sequence>
<keyword evidence="2" id="KW-1185">Reference proteome</keyword>
<dbReference type="SUPFAM" id="SSF47240">
    <property type="entry name" value="Ferritin-like"/>
    <property type="match status" value="1"/>
</dbReference>
<evidence type="ECO:0000313" key="2">
    <source>
        <dbReference type="Proteomes" id="UP000248553"/>
    </source>
</evidence>
<evidence type="ECO:0000313" key="1">
    <source>
        <dbReference type="EMBL" id="RAK66922.1"/>
    </source>
</evidence>
<dbReference type="Pfam" id="PF13668">
    <property type="entry name" value="Ferritin_2"/>
    <property type="match status" value="1"/>
</dbReference>
<dbReference type="AlphaFoldDB" id="A0A328BHI3"/>
<dbReference type="InterPro" id="IPR009078">
    <property type="entry name" value="Ferritin-like_SF"/>
</dbReference>
<gene>
    <name evidence="1" type="ORF">DLM85_12000</name>
</gene>
<name>A0A328BHI3_9BACT</name>
<organism evidence="1 2">
    <name type="scientific">Hymenobacter edaphi</name>
    <dbReference type="NCBI Taxonomy" id="2211146"/>
    <lineage>
        <taxon>Bacteria</taxon>
        <taxon>Pseudomonadati</taxon>
        <taxon>Bacteroidota</taxon>
        <taxon>Cytophagia</taxon>
        <taxon>Cytophagales</taxon>
        <taxon>Hymenobacteraceae</taxon>
        <taxon>Hymenobacter</taxon>
    </lineage>
</organism>
<proteinExistence type="predicted"/>
<accession>A0A328BHI3</accession>
<dbReference type="PROSITE" id="PS51318">
    <property type="entry name" value="TAT"/>
    <property type="match status" value="1"/>
</dbReference>
<dbReference type="InterPro" id="IPR006311">
    <property type="entry name" value="TAT_signal"/>
</dbReference>
<dbReference type="RefSeq" id="WP_111478343.1">
    <property type="nucleotide sequence ID" value="NZ_QHKM01000003.1"/>
</dbReference>
<dbReference type="EMBL" id="QHKM01000003">
    <property type="protein sequence ID" value="RAK66922.1"/>
    <property type="molecule type" value="Genomic_DNA"/>
</dbReference>
<dbReference type="OrthoDB" id="954262at2"/>
<dbReference type="NCBIfam" id="TIGR01409">
    <property type="entry name" value="TAT_signal_seq"/>
    <property type="match status" value="1"/>
</dbReference>
<dbReference type="InterPro" id="IPR019546">
    <property type="entry name" value="TAT_signal_bac_arc"/>
</dbReference>
<protein>
    <recommendedName>
        <fullName evidence="3">Ferritin-like domain-containing protein</fullName>
    </recommendedName>
</protein>
<evidence type="ECO:0008006" key="3">
    <source>
        <dbReference type="Google" id="ProtNLM"/>
    </source>
</evidence>